<dbReference type="Pfam" id="PF13531">
    <property type="entry name" value="SBP_bac_11"/>
    <property type="match status" value="1"/>
</dbReference>
<dbReference type="NCBIfam" id="TIGR01256">
    <property type="entry name" value="modA"/>
    <property type="match status" value="1"/>
</dbReference>
<organism evidence="4 5">
    <name type="scientific">Bacillus suaedaesalsae</name>
    <dbReference type="NCBI Taxonomy" id="2810349"/>
    <lineage>
        <taxon>Bacteria</taxon>
        <taxon>Bacillati</taxon>
        <taxon>Bacillota</taxon>
        <taxon>Bacilli</taxon>
        <taxon>Bacillales</taxon>
        <taxon>Bacillaceae</taxon>
        <taxon>Bacillus</taxon>
    </lineage>
</organism>
<keyword evidence="2" id="KW-0479">Metal-binding</keyword>
<dbReference type="SUPFAM" id="SSF53850">
    <property type="entry name" value="Periplasmic binding protein-like II"/>
    <property type="match status" value="1"/>
</dbReference>
<dbReference type="InterPro" id="IPR041879">
    <property type="entry name" value="YvgL-like_PBP2"/>
</dbReference>
<dbReference type="PROSITE" id="PS51257">
    <property type="entry name" value="PROKAR_LIPOPROTEIN"/>
    <property type="match status" value="1"/>
</dbReference>
<dbReference type="PIRSF" id="PIRSF004846">
    <property type="entry name" value="ModA"/>
    <property type="match status" value="1"/>
</dbReference>
<dbReference type="PANTHER" id="PTHR30632:SF0">
    <property type="entry name" value="SULFATE-BINDING PROTEIN"/>
    <property type="match status" value="1"/>
</dbReference>
<keyword evidence="5" id="KW-1185">Reference proteome</keyword>
<evidence type="ECO:0000256" key="1">
    <source>
        <dbReference type="ARBA" id="ARBA00009175"/>
    </source>
</evidence>
<accession>A0ABS2DGY1</accession>
<reference evidence="4 5" key="1">
    <citation type="submission" date="2021-02" db="EMBL/GenBank/DDBJ databases">
        <title>Bacillus sp. RD4P76, an endophyte from a halophyte.</title>
        <authorList>
            <person name="Sun J.-Q."/>
        </authorList>
    </citation>
    <scope>NUCLEOTIDE SEQUENCE [LARGE SCALE GENOMIC DNA]</scope>
    <source>
        <strain evidence="4 5">RD4P76</strain>
    </source>
</reference>
<gene>
    <name evidence="4" type="primary">modA</name>
    <name evidence="4" type="ORF">JR050_08670</name>
</gene>
<evidence type="ECO:0000256" key="3">
    <source>
        <dbReference type="ARBA" id="ARBA00022729"/>
    </source>
</evidence>
<protein>
    <submittedName>
        <fullName evidence="4">Molybdate ABC transporter substrate-binding protein</fullName>
    </submittedName>
</protein>
<evidence type="ECO:0000313" key="4">
    <source>
        <dbReference type="EMBL" id="MBM6617739.1"/>
    </source>
</evidence>
<comment type="similarity">
    <text evidence="1">Belongs to the bacterial solute-binding protein ModA family.</text>
</comment>
<dbReference type="Gene3D" id="3.40.190.10">
    <property type="entry name" value="Periplasmic binding protein-like II"/>
    <property type="match status" value="2"/>
</dbReference>
<sequence length="262" mass="28878">MCLNEVRILKRSLFILCLVILTSCSGPSNQKIELTVSAAASLKDALAEIKQAFEVENENVLIYYNLGSTGSLQQQVMQGAPTDVFLSASKEHLTKLVDGNLIDRNQSADLLSNSLVVIGTNTETLKIQSLKDLSNDSIKRVSIGIPETVPAGKYAKEAMQAENVWDEIENKLVPAKDVRQVLSYVESDNVQIGIVYKTDASVSKKAKVLYEIPEGFHTPLVYSAGVVKNTKHAEEARAFYQFLQSKEAITIFEKYGFKGLND</sequence>
<dbReference type="Proteomes" id="UP001518925">
    <property type="component" value="Unassembled WGS sequence"/>
</dbReference>
<evidence type="ECO:0000313" key="5">
    <source>
        <dbReference type="Proteomes" id="UP001518925"/>
    </source>
</evidence>
<dbReference type="PANTHER" id="PTHR30632">
    <property type="entry name" value="MOLYBDATE-BINDING PERIPLASMIC PROTEIN"/>
    <property type="match status" value="1"/>
</dbReference>
<dbReference type="InterPro" id="IPR005950">
    <property type="entry name" value="ModA"/>
</dbReference>
<evidence type="ECO:0000256" key="2">
    <source>
        <dbReference type="ARBA" id="ARBA00022723"/>
    </source>
</evidence>
<name>A0ABS2DGY1_9BACI</name>
<comment type="caution">
    <text evidence="4">The sequence shown here is derived from an EMBL/GenBank/DDBJ whole genome shotgun (WGS) entry which is preliminary data.</text>
</comment>
<dbReference type="EMBL" id="JAFELM010000027">
    <property type="protein sequence ID" value="MBM6617739.1"/>
    <property type="molecule type" value="Genomic_DNA"/>
</dbReference>
<dbReference type="CDD" id="cd13537">
    <property type="entry name" value="PBP2_YvgL_like"/>
    <property type="match status" value="1"/>
</dbReference>
<dbReference type="InterPro" id="IPR050682">
    <property type="entry name" value="ModA/WtpA"/>
</dbReference>
<keyword evidence="3" id="KW-0732">Signal</keyword>
<proteinExistence type="inferred from homology"/>